<gene>
    <name evidence="2" type="ORF">SULYE_1353</name>
</gene>
<proteinExistence type="predicted"/>
<dbReference type="GO" id="GO:0006260">
    <property type="term" value="P:DNA replication"/>
    <property type="evidence" value="ECO:0007669"/>
    <property type="project" value="TreeGrafter"/>
</dbReference>
<dbReference type="InterPro" id="IPR002611">
    <property type="entry name" value="IstB_ATP-bd"/>
</dbReference>
<dbReference type="GO" id="GO:0005524">
    <property type="term" value="F:ATP binding"/>
    <property type="evidence" value="ECO:0007669"/>
    <property type="project" value="InterPro"/>
</dbReference>
<evidence type="ECO:0000313" key="2">
    <source>
        <dbReference type="EMBL" id="EEP60147.1"/>
    </source>
</evidence>
<protein>
    <submittedName>
        <fullName evidence="2">DNA replication protein DnaC</fullName>
    </submittedName>
</protein>
<keyword evidence="3" id="KW-1185">Reference proteome</keyword>
<dbReference type="EMBL" id="ABZS01000143">
    <property type="protein sequence ID" value="EEP60147.1"/>
    <property type="molecule type" value="Genomic_DNA"/>
</dbReference>
<dbReference type="PANTHER" id="PTHR30050">
    <property type="entry name" value="CHROMOSOMAL REPLICATION INITIATOR PROTEIN DNAA"/>
    <property type="match status" value="1"/>
</dbReference>
<dbReference type="OrthoDB" id="9776217at2"/>
<sequence length="242" mass="28061">MEKVKEEIKCPICNDIGWIFKDNEVIRCECKLFKNTEKLNKALNVPKKYYHANLDNFIPNHPSHHVILTKIKEYIYSDDYLEGKGIFFYGKHGVGKTHLAVSILKEFYFKRGITGLFYDTRILLYDLKSTFEGNSSTRYLLDSVIKAPILVLDDLASERLTDWAKDILHYIIISRYNDKLPVIITSNISLDEEDEIEIVDSIESKFGKGIASRLNEICIPIKVEGEDQRKSPFKEFWKGGKK</sequence>
<dbReference type="Pfam" id="PF01695">
    <property type="entry name" value="IstB_IS21"/>
    <property type="match status" value="1"/>
</dbReference>
<feature type="domain" description="IstB-like ATP-binding" evidence="1">
    <location>
        <begin position="75"/>
        <end position="230"/>
    </location>
</feature>
<dbReference type="SUPFAM" id="SSF52540">
    <property type="entry name" value="P-loop containing nucleoside triphosphate hydrolases"/>
    <property type="match status" value="1"/>
</dbReference>
<evidence type="ECO:0000259" key="1">
    <source>
        <dbReference type="Pfam" id="PF01695"/>
    </source>
</evidence>
<dbReference type="PANTHER" id="PTHR30050:SF4">
    <property type="entry name" value="ATP-BINDING PROTEIN RV3427C IN INSERTION SEQUENCE-RELATED"/>
    <property type="match status" value="1"/>
</dbReference>
<dbReference type="RefSeq" id="WP_007547643.1">
    <property type="nucleotide sequence ID" value="NZ_ABZS01000143.1"/>
</dbReference>
<reference evidence="2 3" key="1">
    <citation type="submission" date="2009-04" db="EMBL/GenBank/DDBJ databases">
        <authorList>
            <person name="Reysenbach A.-L."/>
            <person name="Heidelberg J.F."/>
            <person name="Nelson W.C."/>
        </authorList>
    </citation>
    <scope>NUCLEOTIDE SEQUENCE [LARGE SCALE GENOMIC DNA]</scope>
    <source>
        <strain evidence="2 3">SS-5</strain>
    </source>
</reference>
<evidence type="ECO:0000313" key="3">
    <source>
        <dbReference type="Proteomes" id="UP000005540"/>
    </source>
</evidence>
<name>C4FL99_9AQUI</name>
<accession>C4FL99</accession>
<comment type="caution">
    <text evidence="2">The sequence shown here is derived from an EMBL/GenBank/DDBJ whole genome shotgun (WGS) entry which is preliminary data.</text>
</comment>
<dbReference type="InterPro" id="IPR027417">
    <property type="entry name" value="P-loop_NTPase"/>
</dbReference>
<dbReference type="AlphaFoldDB" id="C4FL99"/>
<dbReference type="Proteomes" id="UP000005540">
    <property type="component" value="Unassembled WGS sequence"/>
</dbReference>
<dbReference type="Gene3D" id="3.40.50.300">
    <property type="entry name" value="P-loop containing nucleotide triphosphate hydrolases"/>
    <property type="match status" value="1"/>
</dbReference>
<organism evidence="2 3">
    <name type="scientific">Sulfurihydrogenibium yellowstonense SS-5</name>
    <dbReference type="NCBI Taxonomy" id="432331"/>
    <lineage>
        <taxon>Bacteria</taxon>
        <taxon>Pseudomonadati</taxon>
        <taxon>Aquificota</taxon>
        <taxon>Aquificia</taxon>
        <taxon>Aquificales</taxon>
        <taxon>Hydrogenothermaceae</taxon>
        <taxon>Sulfurihydrogenibium</taxon>
    </lineage>
</organism>